<sequence>MTDDAGTARDPIPPLLLVGCGQMGGAMLAGWLAEGLAPSVILDRHRGAVPPPHRVVPLAADLPADFVPSLIVLATKPQKAATVIPDLARFARQAPVLSVMAGKTVDGLADAFAAAGAPGAIVIRAMPNTPSAIGQGMTVCYAPPTATPAQRALCERVLSAVGDTAWVEAEEQMDAVTAVSGSGPAYVFLLAELMERAAIAQGLPPALARRIARRTVSGAGALMEQTGVDADELRRRVTSPGGTTQQALSVLMDPDAWPAAVDTAIRAAAVRARELAS</sequence>
<dbReference type="GO" id="GO:0055129">
    <property type="term" value="P:L-proline biosynthetic process"/>
    <property type="evidence" value="ECO:0007669"/>
    <property type="project" value="UniProtKB-UniRule"/>
</dbReference>
<evidence type="ECO:0000256" key="3">
    <source>
        <dbReference type="ARBA" id="ARBA00023002"/>
    </source>
</evidence>
<keyword evidence="9" id="KW-1185">Reference proteome</keyword>
<comment type="catalytic activity">
    <reaction evidence="4">
        <text>L-proline + NADP(+) = (S)-1-pyrroline-5-carboxylate + NADPH + 2 H(+)</text>
        <dbReference type="Rhea" id="RHEA:14109"/>
        <dbReference type="ChEBI" id="CHEBI:15378"/>
        <dbReference type="ChEBI" id="CHEBI:17388"/>
        <dbReference type="ChEBI" id="CHEBI:57783"/>
        <dbReference type="ChEBI" id="CHEBI:58349"/>
        <dbReference type="ChEBI" id="CHEBI:60039"/>
        <dbReference type="EC" id="1.5.1.2"/>
    </reaction>
</comment>
<evidence type="ECO:0000313" key="8">
    <source>
        <dbReference type="EMBL" id="MBB2202707.1"/>
    </source>
</evidence>
<comment type="catalytic activity">
    <reaction evidence="4">
        <text>L-proline + NAD(+) = (S)-1-pyrroline-5-carboxylate + NADH + 2 H(+)</text>
        <dbReference type="Rhea" id="RHEA:14105"/>
        <dbReference type="ChEBI" id="CHEBI:15378"/>
        <dbReference type="ChEBI" id="CHEBI:17388"/>
        <dbReference type="ChEBI" id="CHEBI:57540"/>
        <dbReference type="ChEBI" id="CHEBI:57945"/>
        <dbReference type="ChEBI" id="CHEBI:60039"/>
        <dbReference type="EC" id="1.5.1.2"/>
    </reaction>
</comment>
<dbReference type="EMBL" id="JABEQM010000012">
    <property type="protein sequence ID" value="MBB2202707.1"/>
    <property type="molecule type" value="Genomic_DNA"/>
</dbReference>
<evidence type="ECO:0000256" key="5">
    <source>
        <dbReference type="NCBIfam" id="TIGR00112"/>
    </source>
</evidence>
<dbReference type="GO" id="GO:0005737">
    <property type="term" value="C:cytoplasm"/>
    <property type="evidence" value="ECO:0007669"/>
    <property type="project" value="UniProtKB-SubCell"/>
</dbReference>
<dbReference type="GO" id="GO:0004735">
    <property type="term" value="F:pyrroline-5-carboxylate reductase activity"/>
    <property type="evidence" value="ECO:0007669"/>
    <property type="project" value="UniProtKB-UniRule"/>
</dbReference>
<keyword evidence="4" id="KW-0963">Cytoplasm</keyword>
<proteinExistence type="inferred from homology"/>
<accession>A0A7W4K999</accession>
<dbReference type="PANTHER" id="PTHR11645:SF0">
    <property type="entry name" value="PYRROLINE-5-CARBOXYLATE REDUCTASE 3"/>
    <property type="match status" value="1"/>
</dbReference>
<evidence type="ECO:0000256" key="6">
    <source>
        <dbReference type="PIRSR" id="PIRSR000193-1"/>
    </source>
</evidence>
<dbReference type="FunFam" id="1.10.3730.10:FF:000001">
    <property type="entry name" value="Pyrroline-5-carboxylate reductase"/>
    <property type="match status" value="1"/>
</dbReference>
<protein>
    <recommendedName>
        <fullName evidence="4 5">Pyrroline-5-carboxylate reductase</fullName>
        <shortName evidence="4">P5C reductase</shortName>
        <shortName evidence="4">P5CR</shortName>
        <ecNumber evidence="4 5">1.5.1.2</ecNumber>
    </recommendedName>
    <alternativeName>
        <fullName evidence="4">PCA reductase</fullName>
    </alternativeName>
</protein>
<comment type="pathway">
    <text evidence="4">Amino-acid biosynthesis; L-proline biosynthesis; L-proline from L-glutamate 5-semialdehyde: step 1/1.</text>
</comment>
<evidence type="ECO:0000313" key="9">
    <source>
        <dbReference type="Proteomes" id="UP000578030"/>
    </source>
</evidence>
<organism evidence="8 9">
    <name type="scientific">Gluconacetobacter tumulisoli</name>
    <dbReference type="NCBI Taxonomy" id="1286189"/>
    <lineage>
        <taxon>Bacteria</taxon>
        <taxon>Pseudomonadati</taxon>
        <taxon>Pseudomonadota</taxon>
        <taxon>Alphaproteobacteria</taxon>
        <taxon>Acetobacterales</taxon>
        <taxon>Acetobacteraceae</taxon>
        <taxon>Gluconacetobacter</taxon>
    </lineage>
</organism>
<dbReference type="SUPFAM" id="SSF51735">
    <property type="entry name" value="NAD(P)-binding Rossmann-fold domains"/>
    <property type="match status" value="1"/>
</dbReference>
<dbReference type="Proteomes" id="UP000578030">
    <property type="component" value="Unassembled WGS sequence"/>
</dbReference>
<dbReference type="Gene3D" id="3.40.50.720">
    <property type="entry name" value="NAD(P)-binding Rossmann-like Domain"/>
    <property type="match status" value="1"/>
</dbReference>
<dbReference type="InterPro" id="IPR036291">
    <property type="entry name" value="NAD(P)-bd_dom_sf"/>
</dbReference>
<evidence type="ECO:0000256" key="4">
    <source>
        <dbReference type="HAMAP-Rule" id="MF_01925"/>
    </source>
</evidence>
<evidence type="ECO:0000256" key="1">
    <source>
        <dbReference type="ARBA" id="ARBA00005525"/>
    </source>
</evidence>
<gene>
    <name evidence="4" type="primary">proC</name>
    <name evidence="8" type="ORF">HLH28_14205</name>
</gene>
<feature type="domain" description="Pyrroline-5-carboxylate reductase dimerisation" evidence="7">
    <location>
        <begin position="170"/>
        <end position="275"/>
    </location>
</feature>
<dbReference type="PIRSF" id="PIRSF000193">
    <property type="entry name" value="Pyrrol-5-carb_rd"/>
    <property type="match status" value="1"/>
</dbReference>
<feature type="binding site" evidence="6">
    <location>
        <begin position="74"/>
        <end position="77"/>
    </location>
    <ligand>
        <name>NADP(+)</name>
        <dbReference type="ChEBI" id="CHEBI:58349"/>
    </ligand>
</feature>
<dbReference type="NCBIfam" id="TIGR00112">
    <property type="entry name" value="proC"/>
    <property type="match status" value="1"/>
</dbReference>
<dbReference type="PANTHER" id="PTHR11645">
    <property type="entry name" value="PYRROLINE-5-CARBOXYLATE REDUCTASE"/>
    <property type="match status" value="1"/>
</dbReference>
<reference evidence="8 9" key="1">
    <citation type="submission" date="2020-04" db="EMBL/GenBank/DDBJ databases">
        <title>Description of novel Gluconacetobacter.</title>
        <authorList>
            <person name="Sombolestani A."/>
        </authorList>
    </citation>
    <scope>NUCLEOTIDE SEQUENCE [LARGE SCALE GENOMIC DNA]</scope>
    <source>
        <strain evidence="8 9">LMG 27802</strain>
    </source>
</reference>
<dbReference type="InterPro" id="IPR000304">
    <property type="entry name" value="Pyrroline-COOH_reductase"/>
</dbReference>
<dbReference type="InterPro" id="IPR029036">
    <property type="entry name" value="P5CR_dimer"/>
</dbReference>
<name>A0A7W4K999_9PROT</name>
<evidence type="ECO:0000259" key="7">
    <source>
        <dbReference type="Pfam" id="PF14748"/>
    </source>
</evidence>
<dbReference type="AlphaFoldDB" id="A0A7W4K999"/>
<dbReference type="SUPFAM" id="SSF48179">
    <property type="entry name" value="6-phosphogluconate dehydrogenase C-terminal domain-like"/>
    <property type="match status" value="1"/>
</dbReference>
<dbReference type="Pfam" id="PF14748">
    <property type="entry name" value="P5CR_dimer"/>
    <property type="match status" value="1"/>
</dbReference>
<evidence type="ECO:0000256" key="2">
    <source>
        <dbReference type="ARBA" id="ARBA00022857"/>
    </source>
</evidence>
<keyword evidence="4" id="KW-0028">Amino-acid biosynthesis</keyword>
<keyword evidence="2 4" id="KW-0521">NADP</keyword>
<dbReference type="Gene3D" id="1.10.3730.10">
    <property type="entry name" value="ProC C-terminal domain-like"/>
    <property type="match status" value="1"/>
</dbReference>
<comment type="caution">
    <text evidence="8">The sequence shown here is derived from an EMBL/GenBank/DDBJ whole genome shotgun (WGS) entry which is preliminary data.</text>
</comment>
<keyword evidence="4" id="KW-0641">Proline biosynthesis</keyword>
<dbReference type="UniPathway" id="UPA00098">
    <property type="reaction ID" value="UER00361"/>
</dbReference>
<dbReference type="EC" id="1.5.1.2" evidence="4 5"/>
<dbReference type="InterPro" id="IPR008927">
    <property type="entry name" value="6-PGluconate_DH-like_C_sf"/>
</dbReference>
<dbReference type="RefSeq" id="WP_182960311.1">
    <property type="nucleotide sequence ID" value="NZ_JABEQM010000012.1"/>
</dbReference>
<comment type="function">
    <text evidence="4">Catalyzes the reduction of 1-pyrroline-5-carboxylate (PCA) to L-proline.</text>
</comment>
<comment type="similarity">
    <text evidence="1 4">Belongs to the pyrroline-5-carboxylate reductase family.</text>
</comment>
<dbReference type="HAMAP" id="MF_01925">
    <property type="entry name" value="P5C_reductase"/>
    <property type="match status" value="1"/>
</dbReference>
<comment type="subcellular location">
    <subcellularLocation>
        <location evidence="4">Cytoplasm</location>
    </subcellularLocation>
</comment>
<keyword evidence="3 4" id="KW-0560">Oxidoreductase</keyword>